<organism evidence="1 2">
    <name type="scientific">Aminirod propionatiphilus</name>
    <dbReference type="NCBI Taxonomy" id="3415223"/>
    <lineage>
        <taxon>Bacteria</taxon>
        <taxon>Thermotogati</taxon>
        <taxon>Synergistota</taxon>
        <taxon>Synergistia</taxon>
        <taxon>Synergistales</taxon>
        <taxon>Aminiphilaceae</taxon>
        <taxon>Aminirod</taxon>
    </lineage>
</organism>
<dbReference type="EMBL" id="CP074691">
    <property type="protein sequence ID" value="QVL35924.1"/>
    <property type="molecule type" value="Genomic_DNA"/>
</dbReference>
<name>A0ACD1DUX0_9BACT</name>
<evidence type="ECO:0000313" key="2">
    <source>
        <dbReference type="Proteomes" id="UP000682204"/>
    </source>
</evidence>
<evidence type="ECO:0000313" key="1">
    <source>
        <dbReference type="EMBL" id="QVL35924.1"/>
    </source>
</evidence>
<gene>
    <name evidence="1" type="ORF">KIH16_12395</name>
</gene>
<proteinExistence type="predicted"/>
<sequence>MAKSIAIHYSDLIGPDPEKIVLTEAPAVTVDFSSLKEHYRQLGERHLQNVEEFVRYWREGAEEACLEPAARIAIMTDETFRKTFGETLPLQRRPEKTVAMAVWTIGRELERRSSKLTATNGERMKGLLLDVAGSMALFSIHDAVLQWLREGLAEPKGLALIDEFYPGFGGVNATLMEGIESLGRTSETIGVESRGASMLYPRKSQCSFIAIGEGVDGTRKDPLRCEPCLGARCLYYQLGGCHLTARGGKP</sequence>
<dbReference type="Proteomes" id="UP000682204">
    <property type="component" value="Chromosome"/>
</dbReference>
<accession>A0ACD1DUX0</accession>
<protein>
    <submittedName>
        <fullName evidence="1">Uncharacterized protein</fullName>
    </submittedName>
</protein>
<reference evidence="1" key="1">
    <citation type="submission" date="2021-05" db="EMBL/GenBank/DDBJ databases">
        <title>An isolated secondary fermenter in methanogenic hydrocarbon-degrading communities.</title>
        <authorList>
            <person name="Liu Y.-F."/>
            <person name="Liu Z.-l."/>
        </authorList>
    </citation>
    <scope>NUCLEOTIDE SEQUENCE</scope>
    <source>
        <strain evidence="1">L-13</strain>
    </source>
</reference>
<keyword evidence="2" id="KW-1185">Reference proteome</keyword>